<protein>
    <submittedName>
        <fullName evidence="3">NAD(P)-binding domain protein</fullName>
    </submittedName>
</protein>
<evidence type="ECO:0000256" key="1">
    <source>
        <dbReference type="SAM" id="MobiDB-lite"/>
    </source>
</evidence>
<evidence type="ECO:0000313" key="3">
    <source>
        <dbReference type="EMBL" id="KZZ92896.1"/>
    </source>
</evidence>
<feature type="region of interest" description="Disordered" evidence="1">
    <location>
        <begin position="106"/>
        <end position="171"/>
    </location>
</feature>
<dbReference type="Proteomes" id="UP000078544">
    <property type="component" value="Unassembled WGS sequence"/>
</dbReference>
<feature type="domain" description="Thioester reductase (TE)" evidence="2">
    <location>
        <begin position="17"/>
        <end position="108"/>
    </location>
</feature>
<keyword evidence="4" id="KW-1185">Reference proteome</keyword>
<name>A0A167ZNB5_9HYPO</name>
<gene>
    <name evidence="3" type="ORF">AAL_05928</name>
</gene>
<dbReference type="SUPFAM" id="SSF51735">
    <property type="entry name" value="NAD(P)-binding Rossmann-fold domains"/>
    <property type="match status" value="1"/>
</dbReference>
<reference evidence="3 4" key="1">
    <citation type="journal article" date="2016" name="Genome Biol. Evol.">
        <title>Divergent and convergent evolution of fungal pathogenicity.</title>
        <authorList>
            <person name="Shang Y."/>
            <person name="Xiao G."/>
            <person name="Zheng P."/>
            <person name="Cen K."/>
            <person name="Zhan S."/>
            <person name="Wang C."/>
        </authorList>
    </citation>
    <scope>NUCLEOTIDE SEQUENCE [LARGE SCALE GENOMIC DNA]</scope>
    <source>
        <strain evidence="3 4">RCEF 2490</strain>
    </source>
</reference>
<evidence type="ECO:0000313" key="4">
    <source>
        <dbReference type="Proteomes" id="UP000078544"/>
    </source>
</evidence>
<comment type="caution">
    <text evidence="3">The sequence shown here is derived from an EMBL/GenBank/DDBJ whole genome shotgun (WGS) entry which is preliminary data.</text>
</comment>
<feature type="compositionally biased region" description="Polar residues" evidence="1">
    <location>
        <begin position="162"/>
        <end position="171"/>
    </location>
</feature>
<dbReference type="AlphaFoldDB" id="A0A167ZNB5"/>
<sequence length="171" mass="18277">MDALQERGPPTSTFGADLGKVQAVIAALHETDLGVGRALMARFRRGVSLIVHLAWPVNFSISLQSFEPHLAGLTNLSSLSTATAHRARFFFASSVSVAGHLRGRALSRKRPSWTSGGRLPSATRSPNWSENTSSPTPPPRETEHRAMCFASDKSSAMAATESGMTPSSSRT</sequence>
<dbReference type="Gene3D" id="3.40.50.720">
    <property type="entry name" value="NAD(P)-binding Rossmann-like Domain"/>
    <property type="match status" value="1"/>
</dbReference>
<accession>A0A167ZNB5</accession>
<dbReference type="InterPro" id="IPR013120">
    <property type="entry name" value="FAR_NAD-bd"/>
</dbReference>
<feature type="compositionally biased region" description="Low complexity" evidence="1">
    <location>
        <begin position="125"/>
        <end position="134"/>
    </location>
</feature>
<proteinExistence type="predicted"/>
<dbReference type="InterPro" id="IPR036291">
    <property type="entry name" value="NAD(P)-bd_dom_sf"/>
</dbReference>
<dbReference type="EMBL" id="AZGY01000014">
    <property type="protein sequence ID" value="KZZ92896.1"/>
    <property type="molecule type" value="Genomic_DNA"/>
</dbReference>
<dbReference type="STRING" id="1081109.A0A167ZNB5"/>
<organism evidence="3 4">
    <name type="scientific">Moelleriella libera RCEF 2490</name>
    <dbReference type="NCBI Taxonomy" id="1081109"/>
    <lineage>
        <taxon>Eukaryota</taxon>
        <taxon>Fungi</taxon>
        <taxon>Dikarya</taxon>
        <taxon>Ascomycota</taxon>
        <taxon>Pezizomycotina</taxon>
        <taxon>Sordariomycetes</taxon>
        <taxon>Hypocreomycetidae</taxon>
        <taxon>Hypocreales</taxon>
        <taxon>Clavicipitaceae</taxon>
        <taxon>Moelleriella</taxon>
    </lineage>
</organism>
<dbReference type="Pfam" id="PF07993">
    <property type="entry name" value="NAD_binding_4"/>
    <property type="match status" value="1"/>
</dbReference>
<dbReference type="OrthoDB" id="429813at2759"/>
<evidence type="ECO:0000259" key="2">
    <source>
        <dbReference type="Pfam" id="PF07993"/>
    </source>
</evidence>